<keyword evidence="1" id="KW-0732">Signal</keyword>
<dbReference type="GeneID" id="56957026"/>
<evidence type="ECO:0008006" key="4">
    <source>
        <dbReference type="Google" id="ProtNLM"/>
    </source>
</evidence>
<protein>
    <recommendedName>
        <fullName evidence="4">Pseudouridine synthase</fullName>
    </recommendedName>
</protein>
<organism evidence="2 3">
    <name type="scientific">Haemophilus haemolyticus</name>
    <dbReference type="NCBI Taxonomy" id="726"/>
    <lineage>
        <taxon>Bacteria</taxon>
        <taxon>Pseudomonadati</taxon>
        <taxon>Pseudomonadota</taxon>
        <taxon>Gammaproteobacteria</taxon>
        <taxon>Pasteurellales</taxon>
        <taxon>Pasteurellaceae</taxon>
        <taxon>Haemophilus</taxon>
    </lineage>
</organism>
<name>A0A2X4UF48_HAEHA</name>
<feature type="chain" id="PRO_5016159938" description="Pseudouridine synthase" evidence="1">
    <location>
        <begin position="21"/>
        <end position="155"/>
    </location>
</feature>
<sequence>MKKSLTLAVLSLCAASSVFAASDVPQEPQPTLYLSTYDMSGKTPTDLGKKDISRSAKAHQLCWVANGNFAKQITVTEVFKSPEKTTFAVSENPNAVKVSEDKKTHTITTTRDALNQGKTVVNCWKFDEKDPRGQYTIQVQVGEIVYDPLTFNVVK</sequence>
<evidence type="ECO:0000256" key="1">
    <source>
        <dbReference type="SAM" id="SignalP"/>
    </source>
</evidence>
<gene>
    <name evidence="2" type="ORF">NCTC10839_00429</name>
</gene>
<evidence type="ECO:0000313" key="3">
    <source>
        <dbReference type="Proteomes" id="UP000248808"/>
    </source>
</evidence>
<feature type="signal peptide" evidence="1">
    <location>
        <begin position="1"/>
        <end position="20"/>
    </location>
</feature>
<proteinExistence type="predicted"/>
<accession>A0A2X4UF48</accession>
<evidence type="ECO:0000313" key="2">
    <source>
        <dbReference type="EMBL" id="SQH96574.1"/>
    </source>
</evidence>
<dbReference type="EMBL" id="LS483458">
    <property type="protein sequence ID" value="SQH96574.1"/>
    <property type="molecule type" value="Genomic_DNA"/>
</dbReference>
<dbReference type="RefSeq" id="WP_005635602.1">
    <property type="nucleotide sequence ID" value="NZ_CP031240.1"/>
</dbReference>
<reference evidence="2 3" key="1">
    <citation type="submission" date="2018-06" db="EMBL/GenBank/DDBJ databases">
        <authorList>
            <consortium name="Pathogen Informatics"/>
            <person name="Doyle S."/>
        </authorList>
    </citation>
    <scope>NUCLEOTIDE SEQUENCE [LARGE SCALE GENOMIC DNA]</scope>
    <source>
        <strain evidence="2 3">NCTC10839</strain>
    </source>
</reference>
<dbReference type="Proteomes" id="UP000248808">
    <property type="component" value="Chromosome 1"/>
</dbReference>
<dbReference type="AlphaFoldDB" id="A0A2X4UF48"/>
<dbReference type="KEGG" id="hhz:NCTC10839_00429"/>